<dbReference type="GO" id="GO:0008374">
    <property type="term" value="F:O-acyltransferase activity"/>
    <property type="evidence" value="ECO:0007669"/>
    <property type="project" value="TreeGrafter"/>
</dbReference>
<dbReference type="SMART" id="SM01266">
    <property type="entry name" value="Mac"/>
    <property type="match status" value="1"/>
</dbReference>
<dbReference type="Pfam" id="PF00132">
    <property type="entry name" value="Hexapep"/>
    <property type="match status" value="1"/>
</dbReference>
<dbReference type="InterPro" id="IPR024688">
    <property type="entry name" value="Mac_dom"/>
</dbReference>
<evidence type="ECO:0000259" key="3">
    <source>
        <dbReference type="SMART" id="SM01266"/>
    </source>
</evidence>
<organism evidence="4 5">
    <name type="scientific">Extibacter muris</name>
    <dbReference type="NCBI Taxonomy" id="1796622"/>
    <lineage>
        <taxon>Bacteria</taxon>
        <taxon>Bacillati</taxon>
        <taxon>Bacillota</taxon>
        <taxon>Clostridia</taxon>
        <taxon>Lachnospirales</taxon>
        <taxon>Lachnospiraceae</taxon>
        <taxon>Extibacter</taxon>
    </lineage>
</organism>
<dbReference type="GO" id="GO:0016407">
    <property type="term" value="F:acetyltransferase activity"/>
    <property type="evidence" value="ECO:0007669"/>
    <property type="project" value="InterPro"/>
</dbReference>
<evidence type="ECO:0000313" key="4">
    <source>
        <dbReference type="EMBL" id="TDA22071.1"/>
    </source>
</evidence>
<keyword evidence="2 4" id="KW-0808">Transferase</keyword>
<gene>
    <name evidence="4" type="ORF">E1963_07430</name>
</gene>
<proteinExistence type="inferred from homology"/>
<dbReference type="InterPro" id="IPR011004">
    <property type="entry name" value="Trimer_LpxA-like_sf"/>
</dbReference>
<dbReference type="PANTHER" id="PTHR23416">
    <property type="entry name" value="SIALIC ACID SYNTHASE-RELATED"/>
    <property type="match status" value="1"/>
</dbReference>
<dbReference type="Gene3D" id="2.160.10.10">
    <property type="entry name" value="Hexapeptide repeat proteins"/>
    <property type="match status" value="1"/>
</dbReference>
<dbReference type="InterPro" id="IPR001451">
    <property type="entry name" value="Hexapep"/>
</dbReference>
<name>A0A4R4FF65_9FIRM</name>
<reference evidence="4 5" key="1">
    <citation type="journal article" date="2016" name="Nat. Microbiol.">
        <title>The Mouse Intestinal Bacterial Collection (miBC) provides host-specific insight into cultured diversity and functional potential of the gut microbiota.</title>
        <authorList>
            <person name="Lagkouvardos I."/>
            <person name="Pukall R."/>
            <person name="Abt B."/>
            <person name="Foesel B.U."/>
            <person name="Meier-Kolthoff J.P."/>
            <person name="Kumar N."/>
            <person name="Bresciani A."/>
            <person name="Martinez I."/>
            <person name="Just S."/>
            <person name="Ziegler C."/>
            <person name="Brugiroux S."/>
            <person name="Garzetti D."/>
            <person name="Wenning M."/>
            <person name="Bui T.P."/>
            <person name="Wang J."/>
            <person name="Hugenholtz F."/>
            <person name="Plugge C.M."/>
            <person name="Peterson D.A."/>
            <person name="Hornef M.W."/>
            <person name="Baines J.F."/>
            <person name="Smidt H."/>
            <person name="Walter J."/>
            <person name="Kristiansen K."/>
            <person name="Nielsen H.B."/>
            <person name="Haller D."/>
            <person name="Overmann J."/>
            <person name="Stecher B."/>
            <person name="Clavel T."/>
        </authorList>
    </citation>
    <scope>NUCLEOTIDE SEQUENCE [LARGE SCALE GENOMIC DNA]</scope>
    <source>
        <strain evidence="4 5">DSM 28560</strain>
    </source>
</reference>
<dbReference type="EMBL" id="SMMX01000005">
    <property type="protein sequence ID" value="TDA22071.1"/>
    <property type="molecule type" value="Genomic_DNA"/>
</dbReference>
<dbReference type="InterPro" id="IPR051159">
    <property type="entry name" value="Hexapeptide_acetyltransf"/>
</dbReference>
<dbReference type="SUPFAM" id="SSF51161">
    <property type="entry name" value="Trimeric LpxA-like enzymes"/>
    <property type="match status" value="1"/>
</dbReference>
<comment type="similarity">
    <text evidence="1">Belongs to the transferase hexapeptide repeat family.</text>
</comment>
<dbReference type="AlphaFoldDB" id="A0A4R4FF65"/>
<dbReference type="RefSeq" id="WP_132276778.1">
    <property type="nucleotide sequence ID" value="NZ_JAOBST010000023.1"/>
</dbReference>
<comment type="caution">
    <text evidence="4">The sequence shown here is derived from an EMBL/GenBank/DDBJ whole genome shotgun (WGS) entry which is preliminary data.</text>
</comment>
<feature type="domain" description="Maltose/galactoside acetyltransferase" evidence="3">
    <location>
        <begin position="6"/>
        <end position="60"/>
    </location>
</feature>
<dbReference type="Proteomes" id="UP000295710">
    <property type="component" value="Unassembled WGS sequence"/>
</dbReference>
<dbReference type="PANTHER" id="PTHR23416:SF23">
    <property type="entry name" value="ACETYLTRANSFERASE C18B11.09C-RELATED"/>
    <property type="match status" value="1"/>
</dbReference>
<protein>
    <submittedName>
        <fullName evidence="4">Sugar O-acetyltransferase</fullName>
    </submittedName>
</protein>
<sequence>MNKDELQKCHDGENFIANAPEIVSMIKNARRLTRMYNSSEYDAVDVRQSILDCNKIVIGDNTLIASNVQLYTAAHPLKAGERLVEGWHPPMSRPFFHTCARPISIGENVWIGGGVIVLPGVTIGRDSVVGAGVVTQDIPPGCLAIGNPCRAVKNL</sequence>
<accession>A0A4R4FF65</accession>
<evidence type="ECO:0000256" key="2">
    <source>
        <dbReference type="ARBA" id="ARBA00022679"/>
    </source>
</evidence>
<dbReference type="Pfam" id="PF12464">
    <property type="entry name" value="Mac"/>
    <property type="match status" value="1"/>
</dbReference>
<keyword evidence="5" id="KW-1185">Reference proteome</keyword>
<evidence type="ECO:0000256" key="1">
    <source>
        <dbReference type="ARBA" id="ARBA00007274"/>
    </source>
</evidence>
<evidence type="ECO:0000313" key="5">
    <source>
        <dbReference type="Proteomes" id="UP000295710"/>
    </source>
</evidence>